<reference evidence="2 3" key="1">
    <citation type="submission" date="2018-10" db="EMBL/GenBank/DDBJ databases">
        <title>Transmission dynamics of multidrug resistant bacteria on intensive care unit surfaces.</title>
        <authorList>
            <person name="D'Souza A.W."/>
            <person name="Potter R.F."/>
            <person name="Wallace M."/>
            <person name="Shupe A."/>
            <person name="Patel S."/>
            <person name="Sun S."/>
            <person name="Gul D."/>
            <person name="Kwon J.H."/>
            <person name="Andleeb S."/>
            <person name="Burnham C.-A.D."/>
            <person name="Dantas G."/>
        </authorList>
    </citation>
    <scope>NUCLEOTIDE SEQUENCE [LARGE SCALE GENOMIC DNA]</scope>
    <source>
        <strain evidence="2 3">WF_348</strain>
    </source>
</reference>
<dbReference type="InterPro" id="IPR052519">
    <property type="entry name" value="Euk-type_GlcNAc_Kinase"/>
</dbReference>
<organism evidence="2 3">
    <name type="scientific">Empedobacter falsenii</name>
    <dbReference type="NCBI Taxonomy" id="343874"/>
    <lineage>
        <taxon>Bacteria</taxon>
        <taxon>Pseudomonadati</taxon>
        <taxon>Bacteroidota</taxon>
        <taxon>Flavobacteriia</taxon>
        <taxon>Flavobacteriales</taxon>
        <taxon>Weeksellaceae</taxon>
        <taxon>Empedobacter</taxon>
    </lineage>
</organism>
<comment type="caution">
    <text evidence="2">The sequence shown here is derived from an EMBL/GenBank/DDBJ whole genome shotgun (WGS) entry which is preliminary data.</text>
</comment>
<feature type="domain" description="ATPase BadF/BadG/BcrA/BcrD type" evidence="1">
    <location>
        <begin position="36"/>
        <end position="236"/>
    </location>
</feature>
<gene>
    <name evidence="2" type="ORF">EGI89_04085</name>
</gene>
<evidence type="ECO:0000313" key="3">
    <source>
        <dbReference type="Proteomes" id="UP000267844"/>
    </source>
</evidence>
<evidence type="ECO:0000259" key="1">
    <source>
        <dbReference type="Pfam" id="PF01869"/>
    </source>
</evidence>
<sequence length="314" mass="35758">MKTSEISGVFLCALLKEYYFSTLQLYQNKKMIAIADSGSTKTDWVILDSDLNEVFRTSTIGFNPYFVTAEDITTELQKNEDFAPVANDFAKIFFYGAGTSSETMHAVVKEGLQNFFTNAEFVIDHDLLAACYATYMGKPAMVCILGTGSNSCYFDGTTMREETKSLAYILGDEGSGNDLGKRVLRAFYTKKMPPHLAKAFDDYYKLSVNELNKNVYQNKFANTYLASFNKFVVEHKNDPFIQKIIYDAMSSFIEYQIMPYEEARHSELNFIGSIAHIYEDVIRSVAAEYHLTVGHIIRKPIDNVVDYHKKYLIK</sequence>
<dbReference type="PANTHER" id="PTHR43190:SF3">
    <property type="entry name" value="N-ACETYL-D-GLUCOSAMINE KINASE"/>
    <property type="match status" value="1"/>
</dbReference>
<dbReference type="EMBL" id="RHPO01000005">
    <property type="protein sequence ID" value="RRT93163.1"/>
    <property type="molecule type" value="Genomic_DNA"/>
</dbReference>
<protein>
    <submittedName>
        <fullName evidence="2">ATPase</fullName>
    </submittedName>
</protein>
<dbReference type="Gene3D" id="1.10.720.160">
    <property type="match status" value="1"/>
</dbReference>
<accession>A0A3R8SMY3</accession>
<name>A0A3R8SMY3_9FLAO</name>
<proteinExistence type="predicted"/>
<dbReference type="AlphaFoldDB" id="A0A3R8SMY3"/>
<evidence type="ECO:0000313" key="2">
    <source>
        <dbReference type="EMBL" id="RRT93163.1"/>
    </source>
</evidence>
<dbReference type="Proteomes" id="UP000267844">
    <property type="component" value="Unassembled WGS sequence"/>
</dbReference>
<dbReference type="Gene3D" id="3.30.420.40">
    <property type="match status" value="2"/>
</dbReference>
<dbReference type="SUPFAM" id="SSF53067">
    <property type="entry name" value="Actin-like ATPase domain"/>
    <property type="match status" value="2"/>
</dbReference>
<dbReference type="InterPro" id="IPR043129">
    <property type="entry name" value="ATPase_NBD"/>
</dbReference>
<dbReference type="Pfam" id="PF01869">
    <property type="entry name" value="BcrAD_BadFG"/>
    <property type="match status" value="1"/>
</dbReference>
<dbReference type="CDD" id="cd24079">
    <property type="entry name" value="ASKHA_NBD_PG1100-like"/>
    <property type="match status" value="1"/>
</dbReference>
<dbReference type="PANTHER" id="PTHR43190">
    <property type="entry name" value="N-ACETYL-D-GLUCOSAMINE KINASE"/>
    <property type="match status" value="1"/>
</dbReference>
<dbReference type="InterPro" id="IPR002731">
    <property type="entry name" value="ATPase_BadF"/>
</dbReference>